<sequence length="67" mass="7048">KIKGSGGGAGAGIGVVPLGFLTARGKEISFIPVDKKTALTTLFEKVPDLVEKMAEMKNKEKGDSEKE</sequence>
<reference evidence="1" key="1">
    <citation type="journal article" date="2014" name="Front. Microbiol.">
        <title>High frequency of phylogenetically diverse reductive dehalogenase-homologous genes in deep subseafloor sedimentary metagenomes.</title>
        <authorList>
            <person name="Kawai M."/>
            <person name="Futagami T."/>
            <person name="Toyoda A."/>
            <person name="Takaki Y."/>
            <person name="Nishi S."/>
            <person name="Hori S."/>
            <person name="Arai W."/>
            <person name="Tsubouchi T."/>
            <person name="Morono Y."/>
            <person name="Uchiyama I."/>
            <person name="Ito T."/>
            <person name="Fujiyama A."/>
            <person name="Inagaki F."/>
            <person name="Takami H."/>
        </authorList>
    </citation>
    <scope>NUCLEOTIDE SEQUENCE</scope>
    <source>
        <strain evidence="1">Expedition CK06-06</strain>
    </source>
</reference>
<dbReference type="Pfam" id="PF09579">
    <property type="entry name" value="Spore_YtfJ"/>
    <property type="match status" value="1"/>
</dbReference>
<evidence type="ECO:0000313" key="1">
    <source>
        <dbReference type="EMBL" id="GAI09159.1"/>
    </source>
</evidence>
<protein>
    <recommendedName>
        <fullName evidence="2">Sporulation protein YtfJ</fullName>
    </recommendedName>
</protein>
<gene>
    <name evidence="1" type="ORF">S06H3_17678</name>
</gene>
<dbReference type="AlphaFoldDB" id="X1MRZ8"/>
<accession>X1MRZ8</accession>
<dbReference type="InterPro" id="IPR014229">
    <property type="entry name" value="Spore_YtfJ"/>
</dbReference>
<evidence type="ECO:0008006" key="2">
    <source>
        <dbReference type="Google" id="ProtNLM"/>
    </source>
</evidence>
<name>X1MRZ8_9ZZZZ</name>
<comment type="caution">
    <text evidence="1">The sequence shown here is derived from an EMBL/GenBank/DDBJ whole genome shotgun (WGS) entry which is preliminary data.</text>
</comment>
<feature type="non-terminal residue" evidence="1">
    <location>
        <position position="1"/>
    </location>
</feature>
<dbReference type="EMBL" id="BARV01008861">
    <property type="protein sequence ID" value="GAI09159.1"/>
    <property type="molecule type" value="Genomic_DNA"/>
</dbReference>
<proteinExistence type="predicted"/>
<organism evidence="1">
    <name type="scientific">marine sediment metagenome</name>
    <dbReference type="NCBI Taxonomy" id="412755"/>
    <lineage>
        <taxon>unclassified sequences</taxon>
        <taxon>metagenomes</taxon>
        <taxon>ecological metagenomes</taxon>
    </lineage>
</organism>